<dbReference type="GO" id="GO:0005634">
    <property type="term" value="C:nucleus"/>
    <property type="evidence" value="ECO:0007669"/>
    <property type="project" value="TreeGrafter"/>
</dbReference>
<dbReference type="InterPro" id="IPR027417">
    <property type="entry name" value="P-loop_NTPase"/>
</dbReference>
<dbReference type="Gene3D" id="3.40.50.300">
    <property type="entry name" value="P-loop containing nucleotide triphosphate hydrolases"/>
    <property type="match status" value="1"/>
</dbReference>
<keyword evidence="5" id="KW-0808">Transferase</keyword>
<evidence type="ECO:0000259" key="10">
    <source>
        <dbReference type="Pfam" id="PF02223"/>
    </source>
</evidence>
<dbReference type="GO" id="GO:0005829">
    <property type="term" value="C:cytosol"/>
    <property type="evidence" value="ECO:0007669"/>
    <property type="project" value="TreeGrafter"/>
</dbReference>
<evidence type="ECO:0000256" key="2">
    <source>
        <dbReference type="ARBA" id="ARBA00009776"/>
    </source>
</evidence>
<evidence type="ECO:0000256" key="1">
    <source>
        <dbReference type="ARBA" id="ARBA00004992"/>
    </source>
</evidence>
<dbReference type="InterPro" id="IPR018095">
    <property type="entry name" value="Thymidylate_kin_CS"/>
</dbReference>
<evidence type="ECO:0000313" key="11">
    <source>
        <dbReference type="EMBL" id="SCU86109.1"/>
    </source>
</evidence>
<evidence type="ECO:0000256" key="7">
    <source>
        <dbReference type="ARBA" id="ARBA00022741"/>
    </source>
</evidence>
<evidence type="ECO:0000256" key="4">
    <source>
        <dbReference type="ARBA" id="ARBA00017144"/>
    </source>
</evidence>
<dbReference type="GO" id="GO:0004798">
    <property type="term" value="F:dTMP kinase activity"/>
    <property type="evidence" value="ECO:0007669"/>
    <property type="project" value="UniProtKB-EC"/>
</dbReference>
<dbReference type="GO" id="GO:0006227">
    <property type="term" value="P:dUDP biosynthetic process"/>
    <property type="evidence" value="ECO:0007669"/>
    <property type="project" value="TreeGrafter"/>
</dbReference>
<dbReference type="PANTHER" id="PTHR10344:SF1">
    <property type="entry name" value="THYMIDYLATE KINASE"/>
    <property type="match status" value="1"/>
</dbReference>
<keyword evidence="8" id="KW-0418">Kinase</keyword>
<gene>
    <name evidence="11" type="ORF">LAME_0D04544G</name>
</gene>
<accession>A0A1G4J8U9</accession>
<dbReference type="Proteomes" id="UP000191144">
    <property type="component" value="Chromosome D"/>
</dbReference>
<evidence type="ECO:0000256" key="5">
    <source>
        <dbReference type="ARBA" id="ARBA00022679"/>
    </source>
</evidence>
<dbReference type="PROSITE" id="PS01331">
    <property type="entry name" value="THYMIDYLATE_KINASE"/>
    <property type="match status" value="1"/>
</dbReference>
<dbReference type="InterPro" id="IPR039430">
    <property type="entry name" value="Thymidylate_kin-like_dom"/>
</dbReference>
<evidence type="ECO:0000313" key="12">
    <source>
        <dbReference type="Proteomes" id="UP000191144"/>
    </source>
</evidence>
<dbReference type="GO" id="GO:0006235">
    <property type="term" value="P:dTTP biosynthetic process"/>
    <property type="evidence" value="ECO:0007669"/>
    <property type="project" value="TreeGrafter"/>
</dbReference>
<evidence type="ECO:0000256" key="9">
    <source>
        <dbReference type="ARBA" id="ARBA00022840"/>
    </source>
</evidence>
<evidence type="ECO:0000256" key="3">
    <source>
        <dbReference type="ARBA" id="ARBA00012980"/>
    </source>
</evidence>
<dbReference type="InterPro" id="IPR018094">
    <property type="entry name" value="Thymidylate_kinase"/>
</dbReference>
<dbReference type="OrthoDB" id="425602at2759"/>
<dbReference type="GO" id="GO:0004550">
    <property type="term" value="F:nucleoside diphosphate kinase activity"/>
    <property type="evidence" value="ECO:0007669"/>
    <property type="project" value="TreeGrafter"/>
</dbReference>
<dbReference type="Pfam" id="PF02223">
    <property type="entry name" value="Thymidylate_kin"/>
    <property type="match status" value="1"/>
</dbReference>
<dbReference type="PANTHER" id="PTHR10344">
    <property type="entry name" value="THYMIDYLATE KINASE"/>
    <property type="match status" value="1"/>
</dbReference>
<evidence type="ECO:0000256" key="6">
    <source>
        <dbReference type="ARBA" id="ARBA00022727"/>
    </source>
</evidence>
<evidence type="ECO:0000256" key="8">
    <source>
        <dbReference type="ARBA" id="ARBA00022777"/>
    </source>
</evidence>
<dbReference type="HAMAP" id="MF_00165">
    <property type="entry name" value="Thymidylate_kinase"/>
    <property type="match status" value="1"/>
</dbReference>
<feature type="domain" description="Thymidylate kinase-like" evidence="10">
    <location>
        <begin position="9"/>
        <end position="193"/>
    </location>
</feature>
<keyword evidence="6" id="KW-0545">Nucleotide biosynthesis</keyword>
<dbReference type="AlphaFoldDB" id="A0A1G4J8U9"/>
<comment type="pathway">
    <text evidence="1">Pyrimidine metabolism; dTTP biosynthesis.</text>
</comment>
<dbReference type="GO" id="GO:0006233">
    <property type="term" value="P:dTDP biosynthetic process"/>
    <property type="evidence" value="ECO:0007669"/>
    <property type="project" value="InterPro"/>
</dbReference>
<dbReference type="CDD" id="cd01672">
    <property type="entry name" value="TMPK"/>
    <property type="match status" value="1"/>
</dbReference>
<proteinExistence type="inferred from homology"/>
<sequence>MARGKLILIEGLDRTGKSTQAAKLVESLSNQARLVKFPERSTPIGKLINQYLKESETHLADQAIHLLFSANRWEVAETIKATLLEGRDVVMDRYVYSGIAYSAAKAVPGMDVQWCAQPEKGLLKPDLTFFLTNSESELRKGFGDERYESSGFQTKVRHEFETIFKNYESQDYKNNHIVFLDTTGKSIEQVHTSVGSAVEEYIQKNSDVEEFMYF</sequence>
<keyword evidence="9" id="KW-0067">ATP-binding</keyword>
<organism evidence="11 12">
    <name type="scientific">Lachancea meyersii CBS 8951</name>
    <dbReference type="NCBI Taxonomy" id="1266667"/>
    <lineage>
        <taxon>Eukaryota</taxon>
        <taxon>Fungi</taxon>
        <taxon>Dikarya</taxon>
        <taxon>Ascomycota</taxon>
        <taxon>Saccharomycotina</taxon>
        <taxon>Saccharomycetes</taxon>
        <taxon>Saccharomycetales</taxon>
        <taxon>Saccharomycetaceae</taxon>
        <taxon>Lachancea</taxon>
    </lineage>
</organism>
<keyword evidence="7" id="KW-0547">Nucleotide-binding</keyword>
<dbReference type="EC" id="2.7.4.9" evidence="3"/>
<dbReference type="NCBIfam" id="TIGR00041">
    <property type="entry name" value="DTMP_kinase"/>
    <property type="match status" value="1"/>
</dbReference>
<dbReference type="GO" id="GO:0005524">
    <property type="term" value="F:ATP binding"/>
    <property type="evidence" value="ECO:0007669"/>
    <property type="project" value="UniProtKB-KW"/>
</dbReference>
<comment type="similarity">
    <text evidence="2">Belongs to the thymidylate kinase family.</text>
</comment>
<protein>
    <recommendedName>
        <fullName evidence="4">Thymidylate kinase</fullName>
        <ecNumber evidence="3">2.7.4.9</ecNumber>
    </recommendedName>
</protein>
<dbReference type="FunFam" id="3.40.50.300:FF:000679">
    <property type="entry name" value="Thymidylate kinase"/>
    <property type="match status" value="1"/>
</dbReference>
<reference evidence="12" key="1">
    <citation type="submission" date="2016-03" db="EMBL/GenBank/DDBJ databases">
        <authorList>
            <person name="Devillers Hugo."/>
        </authorList>
    </citation>
    <scope>NUCLEOTIDE SEQUENCE [LARGE SCALE GENOMIC DNA]</scope>
</reference>
<dbReference type="EMBL" id="LT598482">
    <property type="protein sequence ID" value="SCU86109.1"/>
    <property type="molecule type" value="Genomic_DNA"/>
</dbReference>
<dbReference type="SUPFAM" id="SSF52540">
    <property type="entry name" value="P-loop containing nucleoside triphosphate hydrolases"/>
    <property type="match status" value="1"/>
</dbReference>
<keyword evidence="12" id="KW-1185">Reference proteome</keyword>
<name>A0A1G4J8U9_9SACH</name>